<gene>
    <name evidence="1" type="ORF">AK812_SmicGene11278</name>
</gene>
<protein>
    <submittedName>
        <fullName evidence="1">Uncharacterized protein</fullName>
    </submittedName>
</protein>
<organism evidence="1 2">
    <name type="scientific">Symbiodinium microadriaticum</name>
    <name type="common">Dinoflagellate</name>
    <name type="synonym">Zooxanthella microadriatica</name>
    <dbReference type="NCBI Taxonomy" id="2951"/>
    <lineage>
        <taxon>Eukaryota</taxon>
        <taxon>Sar</taxon>
        <taxon>Alveolata</taxon>
        <taxon>Dinophyceae</taxon>
        <taxon>Suessiales</taxon>
        <taxon>Symbiodiniaceae</taxon>
        <taxon>Symbiodinium</taxon>
    </lineage>
</organism>
<name>A0A1Q9EDM8_SYMMI</name>
<dbReference type="Proteomes" id="UP000186817">
    <property type="component" value="Unassembled WGS sequence"/>
</dbReference>
<evidence type="ECO:0000313" key="2">
    <source>
        <dbReference type="Proteomes" id="UP000186817"/>
    </source>
</evidence>
<accession>A0A1Q9EDM8</accession>
<keyword evidence="2" id="KW-1185">Reference proteome</keyword>
<sequence>MARSALEALWAMVREEQNWLEVVRADLQWLCEVDRPWPDLQAHSWPELVHLFRDRASWIKRESYSKSQDGVPPLLQGAEDLHRPNKLAIHPRDTPDLLGHGLVVDEVGAGLGSRQWTRAIIEDYTPAVPESQAQPLEHTGREEWDETVKDAYEGLCHVGPGTQWSVLEDHSTG</sequence>
<proteinExistence type="predicted"/>
<comment type="caution">
    <text evidence="1">The sequence shown here is derived from an EMBL/GenBank/DDBJ whole genome shotgun (WGS) entry which is preliminary data.</text>
</comment>
<evidence type="ECO:0000313" key="1">
    <source>
        <dbReference type="EMBL" id="OLQ05519.1"/>
    </source>
</evidence>
<reference evidence="1 2" key="1">
    <citation type="submission" date="2016-02" db="EMBL/GenBank/DDBJ databases">
        <title>Genome analysis of coral dinoflagellate symbionts highlights evolutionary adaptations to a symbiotic lifestyle.</title>
        <authorList>
            <person name="Aranda M."/>
            <person name="Li Y."/>
            <person name="Liew Y.J."/>
            <person name="Baumgarten S."/>
            <person name="Simakov O."/>
            <person name="Wilson M."/>
            <person name="Piel J."/>
            <person name="Ashoor H."/>
            <person name="Bougouffa S."/>
            <person name="Bajic V.B."/>
            <person name="Ryu T."/>
            <person name="Ravasi T."/>
            <person name="Bayer T."/>
            <person name="Micklem G."/>
            <person name="Kim H."/>
            <person name="Bhak J."/>
            <person name="Lajeunesse T.C."/>
            <person name="Voolstra C.R."/>
        </authorList>
    </citation>
    <scope>NUCLEOTIDE SEQUENCE [LARGE SCALE GENOMIC DNA]</scope>
    <source>
        <strain evidence="1 2">CCMP2467</strain>
    </source>
</reference>
<dbReference type="AlphaFoldDB" id="A0A1Q9EDM8"/>
<dbReference type="OrthoDB" id="405962at2759"/>
<dbReference type="EMBL" id="LSRX01000182">
    <property type="protein sequence ID" value="OLQ05519.1"/>
    <property type="molecule type" value="Genomic_DNA"/>
</dbReference>